<feature type="region of interest" description="Disordered" evidence="1">
    <location>
        <begin position="220"/>
        <end position="247"/>
    </location>
</feature>
<protein>
    <recommendedName>
        <fullName evidence="4">Knr4/Smi1-like domain-containing protein</fullName>
    </recommendedName>
</protein>
<dbReference type="OMA" id="FEGEMVM"/>
<evidence type="ECO:0000313" key="2">
    <source>
        <dbReference type="EMBL" id="ESQ45492.1"/>
    </source>
</evidence>
<evidence type="ECO:0008006" key="4">
    <source>
        <dbReference type="Google" id="ProtNLM"/>
    </source>
</evidence>
<proteinExistence type="predicted"/>
<evidence type="ECO:0000256" key="1">
    <source>
        <dbReference type="SAM" id="MobiDB-lite"/>
    </source>
</evidence>
<feature type="region of interest" description="Disordered" evidence="1">
    <location>
        <begin position="267"/>
        <end position="286"/>
    </location>
</feature>
<dbReference type="PANTHER" id="PTHR32011:SF2">
    <property type="entry name" value="OS08G0472400 PROTEIN"/>
    <property type="match status" value="1"/>
</dbReference>
<organism evidence="2 3">
    <name type="scientific">Eutrema salsugineum</name>
    <name type="common">Saltwater cress</name>
    <name type="synonym">Sisymbrium salsugineum</name>
    <dbReference type="NCBI Taxonomy" id="72664"/>
    <lineage>
        <taxon>Eukaryota</taxon>
        <taxon>Viridiplantae</taxon>
        <taxon>Streptophyta</taxon>
        <taxon>Embryophyta</taxon>
        <taxon>Tracheophyta</taxon>
        <taxon>Spermatophyta</taxon>
        <taxon>Magnoliopsida</taxon>
        <taxon>eudicotyledons</taxon>
        <taxon>Gunneridae</taxon>
        <taxon>Pentapetalae</taxon>
        <taxon>rosids</taxon>
        <taxon>malvids</taxon>
        <taxon>Brassicales</taxon>
        <taxon>Brassicaceae</taxon>
        <taxon>Eutremeae</taxon>
        <taxon>Eutrema</taxon>
    </lineage>
</organism>
<gene>
    <name evidence="2" type="ORF">EUTSA_v10010424mg</name>
</gene>
<feature type="compositionally biased region" description="Low complexity" evidence="1">
    <location>
        <begin position="221"/>
        <end position="241"/>
    </location>
</feature>
<accession>V4LSQ2</accession>
<dbReference type="STRING" id="72664.V4LSQ2"/>
<dbReference type="Gramene" id="ESQ45492">
    <property type="protein sequence ID" value="ESQ45492"/>
    <property type="gene ID" value="EUTSA_v10010424mg"/>
</dbReference>
<name>V4LSQ2_EUTSA</name>
<dbReference type="OrthoDB" id="1888829at2759"/>
<dbReference type="Proteomes" id="UP000030689">
    <property type="component" value="Unassembled WGS sequence"/>
</dbReference>
<dbReference type="PANTHER" id="PTHR32011">
    <property type="entry name" value="OS08G0472400 PROTEIN"/>
    <property type="match status" value="1"/>
</dbReference>
<sequence length="403" mass="44147">MVDVDRRMTGLRPAHAAGLRRLSARASAPTTPTVRNSLVSFSSLADQVISHLHSSGIQVQPGLTDSEFARAEAEFAFAFPPDLRAVLTAGLPVGAGFPDWRSPGARLHLRAMIDLPIAAVSFQIARNTLWSKSWGPRPSDPEKALRVARIALKRAPLMIPIFDHCFIPCSPSLAGNPIFYIDETRIFCCGSDLSDFFERESVFRGSDLCPAILTKQRSVSEKSAGSSSSSSSNFSRMSLDSGRVQGSGTPRWVEFWSDAAVDRRRRNSASSMSSSHSSSPERYVDLPRSETPKWVDEYVNRIGSVLRGGGWSESDVDDIVHVSASGFFEGEMVILDNQAVLDALLLKAGRFSESLRKAGWSSEEVSDALGFDFRPEKERKPVKKLSPEVIKRIGKLAESVSRS</sequence>
<dbReference type="KEGG" id="eus:EUTSA_v10010424mg"/>
<dbReference type="eggNOG" id="ENOG502QWDH">
    <property type="taxonomic scope" value="Eukaryota"/>
</dbReference>
<evidence type="ECO:0000313" key="3">
    <source>
        <dbReference type="Proteomes" id="UP000030689"/>
    </source>
</evidence>
<feature type="compositionally biased region" description="Low complexity" evidence="1">
    <location>
        <begin position="268"/>
        <end position="278"/>
    </location>
</feature>
<dbReference type="EMBL" id="KI517435">
    <property type="protein sequence ID" value="ESQ45492.1"/>
    <property type="molecule type" value="Genomic_DNA"/>
</dbReference>
<dbReference type="AlphaFoldDB" id="V4LSQ2"/>
<reference evidence="2 3" key="1">
    <citation type="journal article" date="2013" name="Front. Plant Sci.">
        <title>The Reference Genome of the Halophytic Plant Eutrema salsugineum.</title>
        <authorList>
            <person name="Yang R."/>
            <person name="Jarvis D.E."/>
            <person name="Chen H."/>
            <person name="Beilstein M.A."/>
            <person name="Grimwood J."/>
            <person name="Jenkins J."/>
            <person name="Shu S."/>
            <person name="Prochnik S."/>
            <person name="Xin M."/>
            <person name="Ma C."/>
            <person name="Schmutz J."/>
            <person name="Wing R.A."/>
            <person name="Mitchell-Olds T."/>
            <person name="Schumaker K.S."/>
            <person name="Wang X."/>
        </authorList>
    </citation>
    <scope>NUCLEOTIDE SEQUENCE [LARGE SCALE GENOMIC DNA]</scope>
</reference>
<keyword evidence="3" id="KW-1185">Reference proteome</keyword>